<organism evidence="3 4">
    <name type="scientific">Buchnera aphidicola</name>
    <name type="common">Aphis gossypii</name>
    <dbReference type="NCBI Taxonomy" id="98785"/>
    <lineage>
        <taxon>Bacteria</taxon>
        <taxon>Pseudomonadati</taxon>
        <taxon>Pseudomonadota</taxon>
        <taxon>Gammaproteobacteria</taxon>
        <taxon>Enterobacterales</taxon>
        <taxon>Erwiniaceae</taxon>
        <taxon>Buchnera</taxon>
    </lineage>
</organism>
<dbReference type="SUPFAM" id="SSF54285">
    <property type="entry name" value="MoaD/ThiS"/>
    <property type="match status" value="1"/>
</dbReference>
<evidence type="ECO:0000313" key="3">
    <source>
        <dbReference type="EMBL" id="QFQ32089.1"/>
    </source>
</evidence>
<protein>
    <recommendedName>
        <fullName evidence="2">UPF0125 protein FQV32_01510</fullName>
    </recommendedName>
</protein>
<dbReference type="OrthoDB" id="9796575at2"/>
<dbReference type="RefSeq" id="WP_158346284.1">
    <property type="nucleotide sequence ID" value="NZ_CP042426.1"/>
</dbReference>
<dbReference type="InterPro" id="IPR005346">
    <property type="entry name" value="RnfH"/>
</dbReference>
<dbReference type="HAMAP" id="MF_00460">
    <property type="entry name" value="UPF0125_RnfH"/>
    <property type="match status" value="1"/>
</dbReference>
<dbReference type="AlphaFoldDB" id="A0A5J6ZCY7"/>
<dbReference type="Pfam" id="PF03658">
    <property type="entry name" value="Ub-RnfH"/>
    <property type="match status" value="1"/>
</dbReference>
<dbReference type="PANTHER" id="PTHR37483:SF1">
    <property type="entry name" value="UPF0125 PROTEIN RATB"/>
    <property type="match status" value="1"/>
</dbReference>
<dbReference type="NCBIfam" id="NF002490">
    <property type="entry name" value="PRK01777.1"/>
    <property type="match status" value="1"/>
</dbReference>
<sequence>MNTIQVTIIYALSEIQYIKKIYIKSNSTVKDAILASNILSMFQGIQFYKNNVGIYNKLVHLNKKIKNGDRIEIYRNLIIDPKERRRNRYYVIKKKLKLKNIK</sequence>
<dbReference type="Gene3D" id="3.10.20.280">
    <property type="entry name" value="RnfH-like"/>
    <property type="match status" value="1"/>
</dbReference>
<comment type="similarity">
    <text evidence="1 2">Belongs to the UPF0125 (RnfH) family.</text>
</comment>
<dbReference type="InterPro" id="IPR037021">
    <property type="entry name" value="RnfH_sf"/>
</dbReference>
<evidence type="ECO:0000313" key="4">
    <source>
        <dbReference type="Proteomes" id="UP000326914"/>
    </source>
</evidence>
<gene>
    <name evidence="3" type="ORF">FQV32_01510</name>
</gene>
<name>A0A5J6ZCY7_9GAMM</name>
<evidence type="ECO:0000256" key="2">
    <source>
        <dbReference type="HAMAP-Rule" id="MF_00460"/>
    </source>
</evidence>
<dbReference type="EMBL" id="CP042426">
    <property type="protein sequence ID" value="QFQ32089.1"/>
    <property type="molecule type" value="Genomic_DNA"/>
</dbReference>
<reference evidence="3 4" key="1">
    <citation type="submission" date="2019-07" db="EMBL/GenBank/DDBJ databases">
        <title>Buchnera limit thermal tolerance of host aphids.</title>
        <authorList>
            <person name="Zhang B."/>
            <person name="Moran N."/>
        </authorList>
    </citation>
    <scope>NUCLEOTIDE SEQUENCE [LARGE SCALE GENOMIC DNA]</scope>
    <source>
        <strain evidence="3 4">Ago-UT1</strain>
    </source>
</reference>
<dbReference type="PANTHER" id="PTHR37483">
    <property type="entry name" value="UPF0125 PROTEIN RATB"/>
    <property type="match status" value="1"/>
</dbReference>
<evidence type="ECO:0000256" key="1">
    <source>
        <dbReference type="ARBA" id="ARBA00010645"/>
    </source>
</evidence>
<proteinExistence type="inferred from homology"/>
<accession>A0A5J6ZCY7</accession>
<dbReference type="InterPro" id="IPR016155">
    <property type="entry name" value="Mopterin_synth/thiamin_S_b"/>
</dbReference>
<dbReference type="Proteomes" id="UP000326914">
    <property type="component" value="Chromosome"/>
</dbReference>